<evidence type="ECO:0000313" key="4">
    <source>
        <dbReference type="EMBL" id="GFA67334.1"/>
    </source>
</evidence>
<evidence type="ECO:0000259" key="3">
    <source>
        <dbReference type="Pfam" id="PF25372"/>
    </source>
</evidence>
<gene>
    <name evidence="4" type="ORF">Tci_639306</name>
</gene>
<dbReference type="InterPro" id="IPR057207">
    <property type="entry name" value="FBXL15_LRR"/>
</dbReference>
<dbReference type="EMBL" id="BKCJ010466386">
    <property type="protein sequence ID" value="GFA67334.1"/>
    <property type="molecule type" value="Genomic_DNA"/>
</dbReference>
<dbReference type="Pfam" id="PF25372">
    <property type="entry name" value="DUF7885"/>
    <property type="match status" value="1"/>
</dbReference>
<dbReference type="AlphaFoldDB" id="A0A699K3L4"/>
<dbReference type="Gene3D" id="3.80.10.10">
    <property type="entry name" value="Ribonuclease Inhibitor"/>
    <property type="match status" value="1"/>
</dbReference>
<dbReference type="PANTHER" id="PTHR13382">
    <property type="entry name" value="MITOCHONDRIAL ATP SYNTHASE COUPLING FACTOR B"/>
    <property type="match status" value="1"/>
</dbReference>
<evidence type="ECO:0000256" key="1">
    <source>
        <dbReference type="ARBA" id="ARBA00022786"/>
    </source>
</evidence>
<reference evidence="4" key="1">
    <citation type="journal article" date="2019" name="Sci. Rep.">
        <title>Draft genome of Tanacetum cinerariifolium, the natural source of mosquito coil.</title>
        <authorList>
            <person name="Yamashiro T."/>
            <person name="Shiraishi A."/>
            <person name="Satake H."/>
            <person name="Nakayama K."/>
        </authorList>
    </citation>
    <scope>NUCLEOTIDE SEQUENCE</scope>
</reference>
<sequence>RVLVEIEAAKGFKNEVEIQYRDKNQGETEESDMAGVAKQLKQSDEMQTGSINTLKPEELIPILEKVENSNDKRSLSQVSKDFLRARSSVPLRNSDLKLLALSCPKLEALLLDRQSDLVPPPVDVDFDDHWLRCINVTDETLKAIGMLIDLRYLDLKDCSRITDLGLKYLADGGSKSCLYNLSLNNYEMSITDVGIAAISHNENLWALDISMLANVTDVSLVAISSRCRSLHLIFLNGCVAITGGGFRALTNCGWIGELAVVNCPNITWDDVVFVGCALEVLESLDRRMKNRVPEARLKQAFQFRENHVKVTWE</sequence>
<dbReference type="SMART" id="SM00367">
    <property type="entry name" value="LRR_CC"/>
    <property type="match status" value="3"/>
</dbReference>
<dbReference type="InterPro" id="IPR032675">
    <property type="entry name" value="LRR_dom_sf"/>
</dbReference>
<keyword evidence="1" id="KW-0833">Ubl conjugation pathway</keyword>
<organism evidence="4">
    <name type="scientific">Tanacetum cinerariifolium</name>
    <name type="common">Dalmatian daisy</name>
    <name type="synonym">Chrysanthemum cinerariifolium</name>
    <dbReference type="NCBI Taxonomy" id="118510"/>
    <lineage>
        <taxon>Eukaryota</taxon>
        <taxon>Viridiplantae</taxon>
        <taxon>Streptophyta</taxon>
        <taxon>Embryophyta</taxon>
        <taxon>Tracheophyta</taxon>
        <taxon>Spermatophyta</taxon>
        <taxon>Magnoliopsida</taxon>
        <taxon>eudicotyledons</taxon>
        <taxon>Gunneridae</taxon>
        <taxon>Pentapetalae</taxon>
        <taxon>asterids</taxon>
        <taxon>campanulids</taxon>
        <taxon>Asterales</taxon>
        <taxon>Asteraceae</taxon>
        <taxon>Asteroideae</taxon>
        <taxon>Anthemideae</taxon>
        <taxon>Anthemidinae</taxon>
        <taxon>Tanacetum</taxon>
    </lineage>
</organism>
<dbReference type="GO" id="GO:0005737">
    <property type="term" value="C:cytoplasm"/>
    <property type="evidence" value="ECO:0007669"/>
    <property type="project" value="TreeGrafter"/>
</dbReference>
<dbReference type="InterPro" id="IPR006553">
    <property type="entry name" value="Leu-rich_rpt_Cys-con_subtyp"/>
</dbReference>
<proteinExistence type="predicted"/>
<dbReference type="InterPro" id="IPR050648">
    <property type="entry name" value="F-box_LRR-repeat"/>
</dbReference>
<name>A0A699K3L4_TANCI</name>
<comment type="caution">
    <text evidence="4">The sequence shown here is derived from an EMBL/GenBank/DDBJ whole genome shotgun (WGS) entry which is preliminary data.</text>
</comment>
<protein>
    <recommendedName>
        <fullName evidence="3">F-box/LRR-repeat protein 15-like leucin rich repeat domain-containing protein</fullName>
    </recommendedName>
</protein>
<evidence type="ECO:0000256" key="2">
    <source>
        <dbReference type="SAM" id="MobiDB-lite"/>
    </source>
</evidence>
<accession>A0A699K3L4</accession>
<feature type="domain" description="F-box/LRR-repeat protein 15-like leucin rich repeat" evidence="3">
    <location>
        <begin position="132"/>
        <end position="251"/>
    </location>
</feature>
<feature type="non-terminal residue" evidence="4">
    <location>
        <position position="1"/>
    </location>
</feature>
<feature type="region of interest" description="Disordered" evidence="2">
    <location>
        <begin position="21"/>
        <end position="45"/>
    </location>
</feature>
<dbReference type="SUPFAM" id="SSF52047">
    <property type="entry name" value="RNI-like"/>
    <property type="match status" value="1"/>
</dbReference>